<name>A0A116LHG5_STRSU</name>
<evidence type="ECO:0000313" key="2">
    <source>
        <dbReference type="EMBL" id="CYU92852.1"/>
    </source>
</evidence>
<sequence>MRTKLQIIGTILFVLSAAVLGTIYLAWLVYPLEISFLGLEKVVYMKAADISYNFNILMNYLTNPFASVLDMPNFSSSADGLKHFADVKHLFHLTQGIFILTLPAFVLFVKNILLKGYGDLVKKVIFWTMLTPMIIGLLGVLVGFDQFFVLFHTVLFPGDSTWLFDPAKDPVIYILPQEFFLHCFVLFFVLYEFFFVLYEFFFGTILAWIGKKNRIG</sequence>
<reference evidence="2 3" key="1">
    <citation type="submission" date="2016-02" db="EMBL/GenBank/DDBJ databases">
        <authorList>
            <consortium name="Pathogen Informatics"/>
        </authorList>
    </citation>
    <scope>NUCLEOTIDE SEQUENCE [LARGE SCALE GENOMIC DNA]</scope>
    <source>
        <strain evidence="2 3">LSS23</strain>
    </source>
</reference>
<feature type="transmembrane region" description="Helical" evidence="1">
    <location>
        <begin position="179"/>
        <end position="209"/>
    </location>
</feature>
<keyword evidence="1" id="KW-0472">Membrane</keyword>
<organism evidence="2 3">
    <name type="scientific">Streptococcus suis</name>
    <dbReference type="NCBI Taxonomy" id="1307"/>
    <lineage>
        <taxon>Bacteria</taxon>
        <taxon>Bacillati</taxon>
        <taxon>Bacillota</taxon>
        <taxon>Bacilli</taxon>
        <taxon>Lactobacillales</taxon>
        <taxon>Streptococcaceae</taxon>
        <taxon>Streptococcus</taxon>
    </lineage>
</organism>
<dbReference type="EMBL" id="FIFW01000025">
    <property type="protein sequence ID" value="CYU92852.1"/>
    <property type="molecule type" value="Genomic_DNA"/>
</dbReference>
<gene>
    <name evidence="2" type="ORF">ERS132385_01943</name>
</gene>
<proteinExistence type="predicted"/>
<dbReference type="InterPro" id="IPR010178">
    <property type="entry name" value="Lit"/>
</dbReference>
<keyword evidence="1" id="KW-0812">Transmembrane</keyword>
<evidence type="ECO:0000313" key="3">
    <source>
        <dbReference type="Proteomes" id="UP000073434"/>
    </source>
</evidence>
<accession>A0A116LHG5</accession>
<dbReference type="AlphaFoldDB" id="A0A116LHG5"/>
<protein>
    <submittedName>
        <fullName evidence="2">Integral membrane protein</fullName>
    </submittedName>
</protein>
<feature type="transmembrane region" description="Helical" evidence="1">
    <location>
        <begin position="90"/>
        <end position="112"/>
    </location>
</feature>
<evidence type="ECO:0000256" key="1">
    <source>
        <dbReference type="SAM" id="Phobius"/>
    </source>
</evidence>
<keyword evidence="1" id="KW-1133">Transmembrane helix</keyword>
<dbReference type="NCBIfam" id="TIGR01906">
    <property type="entry name" value="integ_TIGR01906"/>
    <property type="match status" value="1"/>
</dbReference>
<dbReference type="Pfam" id="PF07314">
    <property type="entry name" value="Lit"/>
    <property type="match status" value="1"/>
</dbReference>
<dbReference type="Proteomes" id="UP000073434">
    <property type="component" value="Unassembled WGS sequence"/>
</dbReference>
<dbReference type="RefSeq" id="WP_044689138.1">
    <property type="nucleotide sequence ID" value="NZ_CEEW01000152.1"/>
</dbReference>
<feature type="transmembrane region" description="Helical" evidence="1">
    <location>
        <begin position="7"/>
        <end position="30"/>
    </location>
</feature>